<dbReference type="SUPFAM" id="SSF55961">
    <property type="entry name" value="Bet v1-like"/>
    <property type="match status" value="1"/>
</dbReference>
<dbReference type="Pfam" id="PF10604">
    <property type="entry name" value="Polyketide_cyc2"/>
    <property type="match status" value="1"/>
</dbReference>
<comment type="caution">
    <text evidence="1">The sequence shown here is derived from an EMBL/GenBank/DDBJ whole genome shotgun (WGS) entry which is preliminary data.</text>
</comment>
<dbReference type="EMBL" id="JAANHS010000004">
    <property type="protein sequence ID" value="NHB76497.1"/>
    <property type="molecule type" value="Genomic_DNA"/>
</dbReference>
<organism evidence="1 2">
    <name type="scientific">Rhodobacter calidifons</name>
    <dbReference type="NCBI Taxonomy" id="2715277"/>
    <lineage>
        <taxon>Bacteria</taxon>
        <taxon>Pseudomonadati</taxon>
        <taxon>Pseudomonadota</taxon>
        <taxon>Alphaproteobacteria</taxon>
        <taxon>Rhodobacterales</taxon>
        <taxon>Rhodobacter group</taxon>
        <taxon>Rhodobacter</taxon>
    </lineage>
</organism>
<dbReference type="InterPro" id="IPR019587">
    <property type="entry name" value="Polyketide_cyclase/dehydratase"/>
</dbReference>
<name>A0ABX0G6K0_9RHOB</name>
<evidence type="ECO:0000313" key="2">
    <source>
        <dbReference type="Proteomes" id="UP001515660"/>
    </source>
</evidence>
<protein>
    <submittedName>
        <fullName evidence="1">SRPBCC family protein</fullName>
    </submittedName>
</protein>
<accession>A0ABX0G6K0</accession>
<keyword evidence="2" id="KW-1185">Reference proteome</keyword>
<gene>
    <name evidence="1" type="ORF">G8O29_07050</name>
</gene>
<proteinExistence type="predicted"/>
<dbReference type="RefSeq" id="WP_166402536.1">
    <property type="nucleotide sequence ID" value="NZ_JAANHS010000004.1"/>
</dbReference>
<dbReference type="InterPro" id="IPR023393">
    <property type="entry name" value="START-like_dom_sf"/>
</dbReference>
<sequence length="158" mass="17777">MKLTAKTDLEVPAAAVFSVLTDHASWEREAIRNGVEIERPPGSPLMGVGAEWRVRGHFRGKARKVHLRITEMTPDQRFALGIDSPSVEGTSRVEIMVLSPRRSRIRVDLEFRPKTLAARLFINTMRLAKGRATARFEARLGQLGARIKDRYDRSLASV</sequence>
<dbReference type="Gene3D" id="3.30.530.20">
    <property type="match status" value="1"/>
</dbReference>
<reference evidence="1 2" key="1">
    <citation type="journal article" date="2022" name="Microorganisms">
        <title>Genome Sequence and Characterization of a Xanthorhodopsin-Containing, Aerobic Anoxygenic Phototrophic Rhodobacter Species, Isolated from Mesophilic Conditions at Yellowstone National Park.</title>
        <authorList>
            <person name="Kyndt J.A."/>
            <person name="Robertson S."/>
            <person name="Shoffstall I.B."/>
            <person name="Ramaley R.F."/>
            <person name="Meyer T.E."/>
        </authorList>
    </citation>
    <scope>NUCLEOTIDE SEQUENCE [LARGE SCALE GENOMIC DNA]</scope>
    <source>
        <strain evidence="1 2">M37P</strain>
    </source>
</reference>
<dbReference type="Proteomes" id="UP001515660">
    <property type="component" value="Unassembled WGS sequence"/>
</dbReference>
<evidence type="ECO:0000313" key="1">
    <source>
        <dbReference type="EMBL" id="NHB76497.1"/>
    </source>
</evidence>